<dbReference type="AlphaFoldDB" id="A0A7W7YMZ2"/>
<feature type="signal peptide" evidence="1">
    <location>
        <begin position="1"/>
        <end position="25"/>
    </location>
</feature>
<evidence type="ECO:0008006" key="4">
    <source>
        <dbReference type="Google" id="ProtNLM"/>
    </source>
</evidence>
<protein>
    <recommendedName>
        <fullName evidence="4">Beta-lactamase enzyme family protein</fullName>
    </recommendedName>
</protein>
<accession>A0A7W7YMZ2</accession>
<proteinExistence type="predicted"/>
<dbReference type="Proteomes" id="UP000534294">
    <property type="component" value="Unassembled WGS sequence"/>
</dbReference>
<dbReference type="RefSeq" id="WP_184210597.1">
    <property type="nucleotide sequence ID" value="NZ_JACHIF010000007.1"/>
</dbReference>
<name>A0A7W7YMZ2_9BACT</name>
<evidence type="ECO:0000313" key="2">
    <source>
        <dbReference type="EMBL" id="MBB5039148.1"/>
    </source>
</evidence>
<organism evidence="2 3">
    <name type="scientific">Prosthecobacter dejongeii</name>
    <dbReference type="NCBI Taxonomy" id="48465"/>
    <lineage>
        <taxon>Bacteria</taxon>
        <taxon>Pseudomonadati</taxon>
        <taxon>Verrucomicrobiota</taxon>
        <taxon>Verrucomicrobiia</taxon>
        <taxon>Verrucomicrobiales</taxon>
        <taxon>Verrucomicrobiaceae</taxon>
        <taxon>Prosthecobacter</taxon>
    </lineage>
</organism>
<evidence type="ECO:0000313" key="3">
    <source>
        <dbReference type="Proteomes" id="UP000534294"/>
    </source>
</evidence>
<feature type="chain" id="PRO_5031385363" description="Beta-lactamase enzyme family protein" evidence="1">
    <location>
        <begin position="26"/>
        <end position="251"/>
    </location>
</feature>
<comment type="caution">
    <text evidence="2">The sequence shown here is derived from an EMBL/GenBank/DDBJ whole genome shotgun (WGS) entry which is preliminary data.</text>
</comment>
<keyword evidence="1" id="KW-0732">Signal</keyword>
<gene>
    <name evidence="2" type="ORF">HNQ64_003417</name>
</gene>
<evidence type="ECO:0000256" key="1">
    <source>
        <dbReference type="SAM" id="SignalP"/>
    </source>
</evidence>
<dbReference type="EMBL" id="JACHIF010000007">
    <property type="protein sequence ID" value="MBB5039148.1"/>
    <property type="molecule type" value="Genomic_DNA"/>
</dbReference>
<sequence>MRCSFICLKASFFLLGLMVSLDAAGAETPKGGNHSAIKFTVDGIPLTLPAIPGYGRLDGILDELDEGFQKVAGASGAEVLVVLAPDMDVSLARAGQIPQMKQKIFIQRNAKVSGKLLAKEFHKLRNGFAAEAEATKTRTKDETVEGREKAINEAVSYLEVNPKKRRINTPEMLGFFDEDESSFCYAMLASHTIGNPGEGVKLKSNVVCLAFVKVSGTVVFVSVNTPFENKKSMDWAMKMTKQVKAGLLGRR</sequence>
<reference evidence="2 3" key="1">
    <citation type="submission" date="2020-08" db="EMBL/GenBank/DDBJ databases">
        <title>Genomic Encyclopedia of Type Strains, Phase IV (KMG-IV): sequencing the most valuable type-strain genomes for metagenomic binning, comparative biology and taxonomic classification.</title>
        <authorList>
            <person name="Goeker M."/>
        </authorList>
    </citation>
    <scope>NUCLEOTIDE SEQUENCE [LARGE SCALE GENOMIC DNA]</scope>
    <source>
        <strain evidence="2 3">DSM 12251</strain>
    </source>
</reference>
<keyword evidence="3" id="KW-1185">Reference proteome</keyword>